<protein>
    <submittedName>
        <fullName evidence="1">Uncharacterized protein</fullName>
    </submittedName>
</protein>
<accession>A0A835D3D0</accession>
<dbReference type="OrthoDB" id="1933164at2759"/>
<reference evidence="1 2" key="1">
    <citation type="submission" date="2020-04" db="EMBL/GenBank/DDBJ databases">
        <title>Plant Genome Project.</title>
        <authorList>
            <person name="Zhang R.-G."/>
        </authorList>
    </citation>
    <scope>NUCLEOTIDE SEQUENCE [LARGE SCALE GENOMIC DNA]</scope>
    <source>
        <strain evidence="1">YNK0</strain>
        <tissue evidence="1">Leaf</tissue>
    </source>
</reference>
<keyword evidence="2" id="KW-1185">Reference proteome</keyword>
<organism evidence="1 2">
    <name type="scientific">Tetracentron sinense</name>
    <name type="common">Spur-leaf</name>
    <dbReference type="NCBI Taxonomy" id="13715"/>
    <lineage>
        <taxon>Eukaryota</taxon>
        <taxon>Viridiplantae</taxon>
        <taxon>Streptophyta</taxon>
        <taxon>Embryophyta</taxon>
        <taxon>Tracheophyta</taxon>
        <taxon>Spermatophyta</taxon>
        <taxon>Magnoliopsida</taxon>
        <taxon>Trochodendrales</taxon>
        <taxon>Trochodendraceae</taxon>
        <taxon>Tetracentron</taxon>
    </lineage>
</organism>
<evidence type="ECO:0000313" key="1">
    <source>
        <dbReference type="EMBL" id="KAF8388993.1"/>
    </source>
</evidence>
<dbReference type="AlphaFoldDB" id="A0A835D3D0"/>
<proteinExistence type="predicted"/>
<gene>
    <name evidence="1" type="ORF">HHK36_025677</name>
</gene>
<dbReference type="EMBL" id="JABCRI010000019">
    <property type="protein sequence ID" value="KAF8388993.1"/>
    <property type="molecule type" value="Genomic_DNA"/>
</dbReference>
<name>A0A835D3D0_TETSI</name>
<evidence type="ECO:0000313" key="2">
    <source>
        <dbReference type="Proteomes" id="UP000655225"/>
    </source>
</evidence>
<comment type="caution">
    <text evidence="1">The sequence shown here is derived from an EMBL/GenBank/DDBJ whole genome shotgun (WGS) entry which is preliminary data.</text>
</comment>
<dbReference type="Proteomes" id="UP000655225">
    <property type="component" value="Unassembled WGS sequence"/>
</dbReference>
<sequence length="128" mass="13957">MRYVEETLPAVVIAIGVGALGHHEPLFLEFSFCSMACSFHRHHHHFAGLPLLSLCDSAAQGRWFVLQAQLVVEAMTAPAPIEVVGASSASGSGPSKQCVCSPTQHSGSFRCRHHHAEYEWGGRQRPRP</sequence>